<evidence type="ECO:0000256" key="1">
    <source>
        <dbReference type="ARBA" id="ARBA00023002"/>
    </source>
</evidence>
<dbReference type="Proteomes" id="UP001338125">
    <property type="component" value="Unassembled WGS sequence"/>
</dbReference>
<dbReference type="EMBL" id="JAVFKD010000014">
    <property type="protein sequence ID" value="KAK5990788.1"/>
    <property type="molecule type" value="Genomic_DNA"/>
</dbReference>
<comment type="caution">
    <text evidence="2">The sequence shown here is derived from an EMBL/GenBank/DDBJ whole genome shotgun (WGS) entry which is preliminary data.</text>
</comment>
<dbReference type="PANTHER" id="PTHR35870">
    <property type="entry name" value="PROTEIN, PUTATIVE (AFU_ORTHOLOGUE AFUA_5G03330)-RELATED"/>
    <property type="match status" value="1"/>
</dbReference>
<dbReference type="InterPro" id="IPR025337">
    <property type="entry name" value="Questin_oxidase-like"/>
</dbReference>
<sequence length="408" mass="47263">MSAILSYLAGGNKLVSGPHGRGIDLPSVEIHTIETNPDRRARCLKHLLKANHVNYSIIYNNLQFDNHNVHILCSAYLLGATENQLHDIYNSEIQDLEAWVPSPAEVIDEDWRDFLGDRRYQRAFVDFFEDKLAIKYTYDWKHELHHYLFGGKRPLFHGLIGGLGHPLIHLAYAYEMDCKEVAMEALGLACSQHDFLHKYLDDSSYTKPSSILSASPLDLLTKISNDERFHNLPKDLQFDNLENLFKDHENLILEYWNAWSLDDPKKQFELSQEAAVALLVSTIQPGTHSYNFFIVHLLTTSHAIRVLLSFVPHHHHITLVREWWLLVLTIFLFKGRPLPNLDNVDKDLKGRNWKYVEDKALNSQWSKDAHFVKAIRAMRDAARTWGDADEQYLRSAVTFVDNFQGWDF</sequence>
<organism evidence="2 3">
    <name type="scientific">Cladobotryum mycophilum</name>
    <dbReference type="NCBI Taxonomy" id="491253"/>
    <lineage>
        <taxon>Eukaryota</taxon>
        <taxon>Fungi</taxon>
        <taxon>Dikarya</taxon>
        <taxon>Ascomycota</taxon>
        <taxon>Pezizomycotina</taxon>
        <taxon>Sordariomycetes</taxon>
        <taxon>Hypocreomycetidae</taxon>
        <taxon>Hypocreales</taxon>
        <taxon>Hypocreaceae</taxon>
        <taxon>Cladobotryum</taxon>
    </lineage>
</organism>
<dbReference type="Pfam" id="PF14027">
    <property type="entry name" value="Questin_oxidase"/>
    <property type="match status" value="1"/>
</dbReference>
<evidence type="ECO:0000313" key="3">
    <source>
        <dbReference type="Proteomes" id="UP001338125"/>
    </source>
</evidence>
<evidence type="ECO:0000313" key="2">
    <source>
        <dbReference type="EMBL" id="KAK5990788.1"/>
    </source>
</evidence>
<protein>
    <recommendedName>
        <fullName evidence="4">Mgs207 protein</fullName>
    </recommendedName>
</protein>
<keyword evidence="3" id="KW-1185">Reference proteome</keyword>
<reference evidence="2 3" key="1">
    <citation type="submission" date="2024-01" db="EMBL/GenBank/DDBJ databases">
        <title>Complete genome of Cladobotryum mycophilum ATHUM6906.</title>
        <authorList>
            <person name="Christinaki A.C."/>
            <person name="Myridakis A.I."/>
            <person name="Kouvelis V.N."/>
        </authorList>
    </citation>
    <scope>NUCLEOTIDE SEQUENCE [LARGE SCALE GENOMIC DNA]</scope>
    <source>
        <strain evidence="2 3">ATHUM6906</strain>
    </source>
</reference>
<keyword evidence="1" id="KW-0560">Oxidoreductase</keyword>
<name>A0ABR0SF37_9HYPO</name>
<evidence type="ECO:0008006" key="4">
    <source>
        <dbReference type="Google" id="ProtNLM"/>
    </source>
</evidence>
<dbReference type="PANTHER" id="PTHR35870:SF6">
    <property type="entry name" value="MGS207 PROTEIN"/>
    <property type="match status" value="1"/>
</dbReference>
<proteinExistence type="predicted"/>
<accession>A0ABR0SF37</accession>
<gene>
    <name evidence="2" type="ORF">PT974_09061</name>
</gene>